<organism evidence="2 3">
    <name type="scientific">Gemmata palustris</name>
    <dbReference type="NCBI Taxonomy" id="2822762"/>
    <lineage>
        <taxon>Bacteria</taxon>
        <taxon>Pseudomonadati</taxon>
        <taxon>Planctomycetota</taxon>
        <taxon>Planctomycetia</taxon>
        <taxon>Gemmatales</taxon>
        <taxon>Gemmataceae</taxon>
        <taxon>Gemmata</taxon>
    </lineage>
</organism>
<evidence type="ECO:0000256" key="1">
    <source>
        <dbReference type="SAM" id="Phobius"/>
    </source>
</evidence>
<dbReference type="PANTHER" id="PTHR23028">
    <property type="entry name" value="ACETYLTRANSFERASE"/>
    <property type="match status" value="1"/>
</dbReference>
<keyword evidence="1" id="KW-0812">Transmembrane</keyword>
<proteinExistence type="predicted"/>
<dbReference type="RefSeq" id="WP_210657720.1">
    <property type="nucleotide sequence ID" value="NZ_JAGKQQ010000001.1"/>
</dbReference>
<protein>
    <submittedName>
        <fullName evidence="2">Acyltransferase</fullName>
    </submittedName>
</protein>
<feature type="transmembrane region" description="Helical" evidence="1">
    <location>
        <begin position="93"/>
        <end position="114"/>
    </location>
</feature>
<gene>
    <name evidence="2" type="ORF">J8F10_22685</name>
</gene>
<feature type="transmembrane region" description="Helical" evidence="1">
    <location>
        <begin position="147"/>
        <end position="165"/>
    </location>
</feature>
<dbReference type="InterPro" id="IPR050879">
    <property type="entry name" value="Acyltransferase_3"/>
</dbReference>
<evidence type="ECO:0000313" key="3">
    <source>
        <dbReference type="Proteomes" id="UP000676565"/>
    </source>
</evidence>
<feature type="transmembrane region" description="Helical" evidence="1">
    <location>
        <begin position="171"/>
        <end position="187"/>
    </location>
</feature>
<accession>A0ABS5BXU7</accession>
<keyword evidence="2" id="KW-0808">Transferase</keyword>
<dbReference type="GO" id="GO:0016746">
    <property type="term" value="F:acyltransferase activity"/>
    <property type="evidence" value="ECO:0007669"/>
    <property type="project" value="UniProtKB-KW"/>
</dbReference>
<keyword evidence="1" id="KW-1133">Transmembrane helix</keyword>
<feature type="transmembrane region" description="Helical" evidence="1">
    <location>
        <begin position="217"/>
        <end position="236"/>
    </location>
</feature>
<feature type="transmembrane region" description="Helical" evidence="1">
    <location>
        <begin position="63"/>
        <end position="81"/>
    </location>
</feature>
<keyword evidence="3" id="KW-1185">Reference proteome</keyword>
<evidence type="ECO:0000313" key="2">
    <source>
        <dbReference type="EMBL" id="MBP3958070.1"/>
    </source>
</evidence>
<dbReference type="EMBL" id="JAGKQQ010000001">
    <property type="protein sequence ID" value="MBP3958070.1"/>
    <property type="molecule type" value="Genomic_DNA"/>
</dbReference>
<feature type="transmembrane region" description="Helical" evidence="1">
    <location>
        <begin position="39"/>
        <end position="58"/>
    </location>
</feature>
<reference evidence="2 3" key="1">
    <citation type="submission" date="2021-04" db="EMBL/GenBank/DDBJ databases">
        <authorList>
            <person name="Ivanova A."/>
        </authorList>
    </citation>
    <scope>NUCLEOTIDE SEQUENCE [LARGE SCALE GENOMIC DNA]</scope>
    <source>
        <strain evidence="2 3">G18</strain>
    </source>
</reference>
<sequence length="256" mass="27910">MRSAWRPVASGECAGVLTLTAGFRPTGELPWDKFRAVNLAFWTLAIEVQFYAVVWVAVRAGRWFYPLLGAVTVASLPFAASETAFSSGWFLPFWPFFALGIGLYAALECGALSVPHPSVLFLAHQSRVAVRRLATAPLMPDGSQEMIASEFAFAVGLTTVLWGIWRSTEGALQLAWGAAVLVYLGAVSYSVYLLHIPLMLLAGHAVAIAFLPGSSGFLAATVTTVCVLVYPFYRYIERPFMVSTRRSIPEARRGRP</sequence>
<keyword evidence="2" id="KW-0012">Acyltransferase</keyword>
<dbReference type="PANTHER" id="PTHR23028:SF53">
    <property type="entry name" value="ACYL_TRANSF_3 DOMAIN-CONTAINING PROTEIN"/>
    <property type="match status" value="1"/>
</dbReference>
<keyword evidence="1" id="KW-0472">Membrane</keyword>
<name>A0ABS5BXU7_9BACT</name>
<dbReference type="Proteomes" id="UP000676565">
    <property type="component" value="Unassembled WGS sequence"/>
</dbReference>
<comment type="caution">
    <text evidence="2">The sequence shown here is derived from an EMBL/GenBank/DDBJ whole genome shotgun (WGS) entry which is preliminary data.</text>
</comment>